<dbReference type="EMBL" id="HBIU01002548">
    <property type="protein sequence ID" value="CAE0621595.1"/>
    <property type="molecule type" value="Transcribed_RNA"/>
</dbReference>
<organism evidence="2">
    <name type="scientific">Heterosigma akashiwo</name>
    <name type="common">Chromophytic alga</name>
    <name type="synonym">Heterosigma carterae</name>
    <dbReference type="NCBI Taxonomy" id="2829"/>
    <lineage>
        <taxon>Eukaryota</taxon>
        <taxon>Sar</taxon>
        <taxon>Stramenopiles</taxon>
        <taxon>Ochrophyta</taxon>
        <taxon>Raphidophyceae</taxon>
        <taxon>Chattonellales</taxon>
        <taxon>Chattonellaceae</taxon>
        <taxon>Heterosigma</taxon>
    </lineage>
</organism>
<proteinExistence type="predicted"/>
<evidence type="ECO:0000313" key="2">
    <source>
        <dbReference type="EMBL" id="CAE0621595.1"/>
    </source>
</evidence>
<evidence type="ECO:0000313" key="1">
    <source>
        <dbReference type="EMBL" id="CAE0621593.1"/>
    </source>
</evidence>
<reference evidence="2" key="1">
    <citation type="submission" date="2021-01" db="EMBL/GenBank/DDBJ databases">
        <authorList>
            <person name="Corre E."/>
            <person name="Pelletier E."/>
            <person name="Niang G."/>
            <person name="Scheremetjew M."/>
            <person name="Finn R."/>
            <person name="Kale V."/>
            <person name="Holt S."/>
            <person name="Cochrane G."/>
            <person name="Meng A."/>
            <person name="Brown T."/>
            <person name="Cohen L."/>
        </authorList>
    </citation>
    <scope>NUCLEOTIDE SEQUENCE</scope>
    <source>
        <strain evidence="2">CCMP3107</strain>
    </source>
</reference>
<dbReference type="EMBL" id="HBIU01002547">
    <property type="protein sequence ID" value="CAE0621593.1"/>
    <property type="molecule type" value="Transcribed_RNA"/>
</dbReference>
<gene>
    <name evidence="1" type="ORF">HAKA00212_LOCUS892</name>
    <name evidence="2" type="ORF">HAKA00212_LOCUS893</name>
</gene>
<dbReference type="AlphaFoldDB" id="A0A6V1NCZ9"/>
<name>A0A6V1NCZ9_HETAK</name>
<sequence length="273" mass="30688">MDDACCNGISQALRFLQWIDVASVARASLKLQALVQTVVSSNREDISRPTIQDFRVWRNAVFVSSHLSTLNEHLLPPRTQPFLDRSRFFFVGENEEPQTFISHQQHHIEIQKMIELAILLCESQQQEDSGAGDPSLLSFLTDIKTYLSYWVVVNSPVCDAGFLTAVWERQEPTSASYFVLNIKGLHQSLYIGMYFSTAVEGGGRRVSEHITTTLVRSPFEPFNLDEIQEELAPPAANNSFIFSDFGRSSRVTLLGRLRPFVDENNNGGETGSP</sequence>
<protein>
    <submittedName>
        <fullName evidence="2">Uncharacterized protein</fullName>
    </submittedName>
</protein>
<accession>A0A6V1NCZ9</accession>